<dbReference type="InterPro" id="IPR015424">
    <property type="entry name" value="PyrdxlP-dep_Trfase"/>
</dbReference>
<dbReference type="Proteomes" id="UP001223646">
    <property type="component" value="Unassembled WGS sequence"/>
</dbReference>
<dbReference type="PANTHER" id="PTHR43586:SF21">
    <property type="entry name" value="PYRIDOXAL PHOSPHATE (PLP)-DEPENDENT ASPARTATE AMINOTRANSFERASE SUPERFAMILY"/>
    <property type="match status" value="1"/>
</dbReference>
<dbReference type="Pfam" id="PF00266">
    <property type="entry name" value="Aminotran_5"/>
    <property type="match status" value="1"/>
</dbReference>
<dbReference type="AlphaFoldDB" id="A0AAW9SRZ3"/>
<evidence type="ECO:0000313" key="4">
    <source>
        <dbReference type="Proteomes" id="UP001223646"/>
    </source>
</evidence>
<evidence type="ECO:0000256" key="1">
    <source>
        <dbReference type="SAM" id="MobiDB-lite"/>
    </source>
</evidence>
<name>A0AAW9SRZ3_CORAY</name>
<dbReference type="InterPro" id="IPR015422">
    <property type="entry name" value="PyrdxlP-dep_Trfase_small"/>
</dbReference>
<accession>A0AAW9SRZ3</accession>
<dbReference type="Gene3D" id="3.40.640.10">
    <property type="entry name" value="Type I PLP-dependent aspartate aminotransferase-like (Major domain)"/>
    <property type="match status" value="1"/>
</dbReference>
<evidence type="ECO:0000259" key="2">
    <source>
        <dbReference type="Pfam" id="PF00266"/>
    </source>
</evidence>
<dbReference type="RefSeq" id="WP_154863079.1">
    <property type="nucleotide sequence ID" value="NZ_JASOOY020000033.1"/>
</dbReference>
<feature type="region of interest" description="Disordered" evidence="1">
    <location>
        <begin position="49"/>
        <end position="68"/>
    </location>
</feature>
<dbReference type="GO" id="GO:0008483">
    <property type="term" value="F:transaminase activity"/>
    <property type="evidence" value="ECO:0007669"/>
    <property type="project" value="UniProtKB-KW"/>
</dbReference>
<dbReference type="SUPFAM" id="SSF53383">
    <property type="entry name" value="PLP-dependent transferases"/>
    <property type="match status" value="1"/>
</dbReference>
<feature type="domain" description="Aminotransferase class V" evidence="2">
    <location>
        <begin position="69"/>
        <end position="414"/>
    </location>
</feature>
<comment type="caution">
    <text evidence="3">The sequence shown here is derived from an EMBL/GenBank/DDBJ whole genome shotgun (WGS) entry which is preliminary data.</text>
</comment>
<keyword evidence="3" id="KW-0032">Aminotransferase</keyword>
<dbReference type="PANTHER" id="PTHR43586">
    <property type="entry name" value="CYSTEINE DESULFURASE"/>
    <property type="match status" value="1"/>
</dbReference>
<dbReference type="InterPro" id="IPR015421">
    <property type="entry name" value="PyrdxlP-dep_Trfase_major"/>
</dbReference>
<keyword evidence="3" id="KW-0808">Transferase</keyword>
<dbReference type="InterPro" id="IPR000192">
    <property type="entry name" value="Aminotrans_V_dom"/>
</dbReference>
<dbReference type="EMBL" id="JASOOY020000033">
    <property type="protein sequence ID" value="MEO3717960.1"/>
    <property type="molecule type" value="Genomic_DNA"/>
</dbReference>
<organism evidence="3 4">
    <name type="scientific">Corynebacterium amycolatum</name>
    <dbReference type="NCBI Taxonomy" id="43765"/>
    <lineage>
        <taxon>Bacteria</taxon>
        <taxon>Bacillati</taxon>
        <taxon>Actinomycetota</taxon>
        <taxon>Actinomycetes</taxon>
        <taxon>Mycobacteriales</taxon>
        <taxon>Corynebacteriaceae</taxon>
        <taxon>Corynebacterium</taxon>
    </lineage>
</organism>
<sequence length="422" mass="44786">MAFDVPTTRGAYSSLSDGWTYLNAGQRTQVPERVQAAMISAFRNAQKSLPGETGAGAHGQSRSSGVPAAAELTASARRAFADLTGGPVAGVVLGSSREVLMEQFTSAMSRRLTLGSNLVISRIGSQVVHAPLRRAANLYGAQVRIAEADLSSGTLPSWQFDELVDEGTRLVVVPAADPFVGTIAPVADISRRVHEHSNAWVLVDASDIVAYRDVSMSKLGADIMLVDASVLGGPEVAALVFKDPEMFERMTSLSYVPNARGVERIEVSPVSPALLGGVSESVLHLASLDSTARGSRRHRIETAMPQVSRYLTTLSERLIAALMTLPRVYIIGMDTEDDSFASVSRAQHIPRVSFLVDGVSAKVVVDRLLDNGLVTSIVDAYESPLLEAMGIAEAGGAVRVGLQPFNTPHDIDQLVRAVASLG</sequence>
<evidence type="ECO:0000313" key="3">
    <source>
        <dbReference type="EMBL" id="MEO3717960.1"/>
    </source>
</evidence>
<reference evidence="3" key="1">
    <citation type="submission" date="2023-05" db="EMBL/GenBank/DDBJ databases">
        <authorList>
            <person name="Du J."/>
        </authorList>
    </citation>
    <scope>NUCLEOTIDE SEQUENCE</scope>
    <source>
        <strain evidence="3">UMB1064</strain>
    </source>
</reference>
<reference evidence="3" key="2">
    <citation type="submission" date="2024-05" db="EMBL/GenBank/DDBJ databases">
        <authorList>
            <person name="Wolfe A."/>
        </authorList>
    </citation>
    <scope>NUCLEOTIDE SEQUENCE</scope>
    <source>
        <strain evidence="3">UMB1064</strain>
    </source>
</reference>
<dbReference type="Gene3D" id="3.90.1150.10">
    <property type="entry name" value="Aspartate Aminotransferase, domain 1"/>
    <property type="match status" value="1"/>
</dbReference>
<proteinExistence type="predicted"/>
<gene>
    <name evidence="3" type="ORF">QP460_010245</name>
</gene>
<protein>
    <submittedName>
        <fullName evidence="3">Aminotransferase class V-fold PLP-dependent enzyme</fullName>
    </submittedName>
</protein>